<evidence type="ECO:0000313" key="2">
    <source>
        <dbReference type="Proteomes" id="UP000295096"/>
    </source>
</evidence>
<proteinExistence type="predicted"/>
<sequence>MRADRSAGFTLLEALIAFAILALALTALLQGTLGGLRSTQAAGRTEEALARARSRLAALEAGPIRAGDQRGDDGGGFAWRTRIVPAESAGGRTLFAVSVSIAWRDGATPREVRLETQRLGAAP</sequence>
<gene>
    <name evidence="1" type="ORF">E2C06_32620</name>
</gene>
<organism evidence="1 2">
    <name type="scientific">Dankookia rubra</name>
    <dbReference type="NCBI Taxonomy" id="1442381"/>
    <lineage>
        <taxon>Bacteria</taxon>
        <taxon>Pseudomonadati</taxon>
        <taxon>Pseudomonadota</taxon>
        <taxon>Alphaproteobacteria</taxon>
        <taxon>Acetobacterales</taxon>
        <taxon>Roseomonadaceae</taxon>
        <taxon>Dankookia</taxon>
    </lineage>
</organism>
<comment type="caution">
    <text evidence="1">The sequence shown here is derived from an EMBL/GenBank/DDBJ whole genome shotgun (WGS) entry which is preliminary data.</text>
</comment>
<protein>
    <submittedName>
        <fullName evidence="1">Pseudopilin I</fullName>
    </submittedName>
</protein>
<evidence type="ECO:0000313" key="1">
    <source>
        <dbReference type="EMBL" id="TDH58439.1"/>
    </source>
</evidence>
<dbReference type="AlphaFoldDB" id="A0A4R5Q7H1"/>
<dbReference type="PROSITE" id="PS00409">
    <property type="entry name" value="PROKAR_NTER_METHYL"/>
    <property type="match status" value="1"/>
</dbReference>
<dbReference type="EMBL" id="SMSJ01000121">
    <property type="protein sequence ID" value="TDH58439.1"/>
    <property type="molecule type" value="Genomic_DNA"/>
</dbReference>
<dbReference type="RefSeq" id="WP_133292736.1">
    <property type="nucleotide sequence ID" value="NZ_SMSJ01000121.1"/>
</dbReference>
<dbReference type="Pfam" id="PF07963">
    <property type="entry name" value="N_methyl"/>
    <property type="match status" value="1"/>
</dbReference>
<name>A0A4R5Q7H1_9PROT</name>
<keyword evidence="2" id="KW-1185">Reference proteome</keyword>
<reference evidence="1 2" key="1">
    <citation type="journal article" date="2016" name="J. Microbiol.">
        <title>Dankookia rubra gen. nov., sp. nov., an alphaproteobacterium isolated from sediment of a shallow stream.</title>
        <authorList>
            <person name="Kim W.H."/>
            <person name="Kim D.H."/>
            <person name="Kang K."/>
            <person name="Ahn T.Y."/>
        </authorList>
    </citation>
    <scope>NUCLEOTIDE SEQUENCE [LARGE SCALE GENOMIC DNA]</scope>
    <source>
        <strain evidence="1 2">JCM30602</strain>
    </source>
</reference>
<dbReference type="InterPro" id="IPR012902">
    <property type="entry name" value="N_methyl_site"/>
</dbReference>
<dbReference type="Proteomes" id="UP000295096">
    <property type="component" value="Unassembled WGS sequence"/>
</dbReference>
<accession>A0A4R5Q7H1</accession>